<dbReference type="PANTHER" id="PTHR16112:SF16">
    <property type="entry name" value="SIX-BANDED, ISOFORM H"/>
    <property type="match status" value="1"/>
</dbReference>
<dbReference type="eggNOG" id="ENOG502QTC7">
    <property type="taxonomic scope" value="Eukaryota"/>
</dbReference>
<dbReference type="OrthoDB" id="641149at2759"/>
<dbReference type="HOGENOM" id="CLU_001512_0_0_1"/>
<dbReference type="Gene3D" id="2.30.30.140">
    <property type="match status" value="1"/>
</dbReference>
<feature type="compositionally biased region" description="Basic and acidic residues" evidence="1">
    <location>
        <begin position="1708"/>
        <end position="1717"/>
    </location>
</feature>
<dbReference type="GO" id="GO:0003677">
    <property type="term" value="F:DNA binding"/>
    <property type="evidence" value="ECO:0007669"/>
    <property type="project" value="InterPro"/>
</dbReference>
<sequence length="1730" mass="187146">MAGKPELSPAPGVQNVVVYVSNDNFAQAYAVGGQNAPQYGPPKPYPEKRPDYPEGYFVSSNGYGYEERPAKECDYDPAYVTVMGAEGPPQSVRCDSVRSETAESSCSSLSSADEGMVLVQNNQPEMVVYDPSVSVRPGVVFVGAGVHHHPNVAATAAANLPAAQQPSITVPYGWKRILNNGSIMYISPSNTALSSPEQVKEYLLTSGTCKCGLECHFKYDNTFNFDPKVASKPWTLSPDTNTGDLTKLCNHKRKIIAMASLECKPPDPAAKMRKDCNNKKTKRKVGMPYAGCVSLSQIFTRPDKLALSQQHFNKEGLGNQAQVWPQSPTSSSQMGNRLQNYPESQQMVRYQNQEQQNRIVNGSPMVVGDNSTMMVPQQQSNISQQIHQNHNGQNPSVPQQHIIGPNGQVISLQGALNSNQVNNGVVIQGQNVVPNPNQSRVFINSQPSEPSGPGRPNIQMIPVGVTNQRDAQNRLHHFYNNQQYPQIQYDASKQMRPTFMPGHNQMNGFRPQNNQIMQAPVMINNHQKMPWPNRIQNSPNAYERVPPLHPHTPSPTMWQDEVKRKKVKLGKIVKNRPYHMMDSALHAPCPNIDVRQIPAENGRQVIINQNSASPSFMEDPSGYLAQQTALLNNTINRQTGVNACAGMVCSSPQQPHLTPPNSQTNEVPLPSNVVISHMKQTQNITNRTNQTLHVVKSQVPQVMSQQYNQMMAAHADSSVTNDQCQNCDSHKGHSRPNSQPGTPSSSAIDDPVTSSTYSDKQNNQSPDSRPIQGGTVSTSNVSPLDGSQSDPPTPNPHTPTPPRNDNMPYAVYQSREVCSTNYPPKSDCCSKMNTPYISSIVTTMASGRTVGSNTITSVLAGRANTATVSVNSPANLPASTTPTTVTQTVSKSPLEMVQSVVSSIQVPQSQTNPQISPPHIVKHSPTGLPPGHILVSSGGQLIMANTGNSQSGVMPPPPPKLVSNQTAMPPMSVSPMITNVTAAVSQVIPAVAQQVLGQQTVLVNALPTPFVLQGGVTMTMDGSMVGQNMQLPQIVAGNVIQQQIQLDNSDPRRTTALLSPETKKKGKKRKMSQTVANMLHIAAQQNSGVVMSQQGFPQQIQMAHSPQGLATGPVMQALTIVPSKTGGPPQIVMNGQPMTNTSPQLIANSQPAQQINLLQPVNLINGTTGVVQNFPTIQQFIVPNLGGMVMNPDGTATILQDTSNIGMQLQLQNVNGQNVLTPVQNNGMFNGGQSILAASPAGMVIRAPTSQGKLIQQQQHSPGAQFLSPNGGQFVVNGTQFSGQLSPLVASVSPSQQVTFGTSTPQIRPTQGQQEFIQCGQMGQTLMVPCAPTVAVSSSQNTTFVQQNTTIVQQQTTMVSNSQQLQNFQNNGGNRTTVNVDQNFIIANDNKQVQALVQVQRESPGTNYRQSVSTQTAVNQNAQTVTTFCQTSTLCAGSPPDTTTHSPLASGGQSPATADTTTHTGSTDDGLSPAPSNCSVTCDSAGRQPACTMAMVHCISSSEPDSADLNTQGSDHDWSRASSIPQQKSDLSEIHFPKKQNTPTHVAYAESSTMMAGLHFIGDQMKAQEAVVSSHNFDKIVQKRKSSDTLLVMETHHMHSSLFDEEEDNEKREKSEHDFVVGDLVWGPAKASPAWPGKIIQVDGNDVSVKWFGSEKLITKLDRGSLQTLTEGLDAHHQARKKCRTSRKLNSHLEKAIQEAMAELDKDLEQETKEVKQQKKKAHRVRSGHR</sequence>
<protein>
    <recommendedName>
        <fullName evidence="6">PWWP domain-containing protein</fullName>
    </recommendedName>
</protein>
<dbReference type="SMART" id="SM00391">
    <property type="entry name" value="MBD"/>
    <property type="match status" value="1"/>
</dbReference>
<reference evidence="4 5" key="1">
    <citation type="journal article" date="2008" name="Nature">
        <title>The genome of the model beetle and pest Tribolium castaneum.</title>
        <authorList>
            <consortium name="Tribolium Genome Sequencing Consortium"/>
            <person name="Richards S."/>
            <person name="Gibbs R.A."/>
            <person name="Weinstock G.M."/>
            <person name="Brown S.J."/>
            <person name="Denell R."/>
            <person name="Beeman R.W."/>
            <person name="Gibbs R."/>
            <person name="Beeman R.W."/>
            <person name="Brown S.J."/>
            <person name="Bucher G."/>
            <person name="Friedrich M."/>
            <person name="Grimmelikhuijzen C.J."/>
            <person name="Klingler M."/>
            <person name="Lorenzen M."/>
            <person name="Richards S."/>
            <person name="Roth S."/>
            <person name="Schroder R."/>
            <person name="Tautz D."/>
            <person name="Zdobnov E.M."/>
            <person name="Muzny D."/>
            <person name="Gibbs R.A."/>
            <person name="Weinstock G.M."/>
            <person name="Attaway T."/>
            <person name="Bell S."/>
            <person name="Buhay C.J."/>
            <person name="Chandrabose M.N."/>
            <person name="Chavez D."/>
            <person name="Clerk-Blankenburg K.P."/>
            <person name="Cree A."/>
            <person name="Dao M."/>
            <person name="Davis C."/>
            <person name="Chacko J."/>
            <person name="Dinh H."/>
            <person name="Dugan-Rocha S."/>
            <person name="Fowler G."/>
            <person name="Garner T.T."/>
            <person name="Garnes J."/>
            <person name="Gnirke A."/>
            <person name="Hawes A."/>
            <person name="Hernandez J."/>
            <person name="Hines S."/>
            <person name="Holder M."/>
            <person name="Hume J."/>
            <person name="Jhangiani S.N."/>
            <person name="Joshi V."/>
            <person name="Khan Z.M."/>
            <person name="Jackson L."/>
            <person name="Kovar C."/>
            <person name="Kowis A."/>
            <person name="Lee S."/>
            <person name="Lewis L.R."/>
            <person name="Margolis J."/>
            <person name="Morgan M."/>
            <person name="Nazareth L.V."/>
            <person name="Nguyen N."/>
            <person name="Okwuonu G."/>
            <person name="Parker D."/>
            <person name="Richards S."/>
            <person name="Ruiz S.J."/>
            <person name="Santibanez J."/>
            <person name="Savard J."/>
            <person name="Scherer S.E."/>
            <person name="Schneider B."/>
            <person name="Sodergren E."/>
            <person name="Tautz D."/>
            <person name="Vattahil S."/>
            <person name="Villasana D."/>
            <person name="White C.S."/>
            <person name="Wright R."/>
            <person name="Park Y."/>
            <person name="Beeman R.W."/>
            <person name="Lord J."/>
            <person name="Oppert B."/>
            <person name="Lorenzen M."/>
            <person name="Brown S."/>
            <person name="Wang L."/>
            <person name="Savard J."/>
            <person name="Tautz D."/>
            <person name="Richards S."/>
            <person name="Weinstock G."/>
            <person name="Gibbs R.A."/>
            <person name="Liu Y."/>
            <person name="Worley K."/>
            <person name="Weinstock G."/>
            <person name="Elsik C.G."/>
            <person name="Reese J.T."/>
            <person name="Elhaik E."/>
            <person name="Landan G."/>
            <person name="Graur D."/>
            <person name="Arensburger P."/>
            <person name="Atkinson P."/>
            <person name="Beeman R.W."/>
            <person name="Beidler J."/>
            <person name="Brown S.J."/>
            <person name="Demuth J.P."/>
            <person name="Drury D.W."/>
            <person name="Du Y.Z."/>
            <person name="Fujiwara H."/>
            <person name="Lorenzen M."/>
            <person name="Maselli V."/>
            <person name="Osanai M."/>
            <person name="Park Y."/>
            <person name="Robertson H.M."/>
            <person name="Tu Z."/>
            <person name="Wang J.J."/>
            <person name="Wang S."/>
            <person name="Richards S."/>
            <person name="Song H."/>
            <person name="Zhang L."/>
            <person name="Sodergren E."/>
            <person name="Werner D."/>
            <person name="Stanke M."/>
            <person name="Morgenstern B."/>
            <person name="Solovyev V."/>
            <person name="Kosarev P."/>
            <person name="Brown G."/>
            <person name="Chen H.C."/>
            <person name="Ermolaeva O."/>
            <person name="Hlavina W."/>
            <person name="Kapustin Y."/>
            <person name="Kiryutin B."/>
            <person name="Kitts P."/>
            <person name="Maglott D."/>
            <person name="Pruitt K."/>
            <person name="Sapojnikov V."/>
            <person name="Souvorov A."/>
            <person name="Mackey A.J."/>
            <person name="Waterhouse R.M."/>
            <person name="Wyder S."/>
            <person name="Zdobnov E.M."/>
            <person name="Zdobnov E.M."/>
            <person name="Wyder S."/>
            <person name="Kriventseva E.V."/>
            <person name="Kadowaki T."/>
            <person name="Bork P."/>
            <person name="Aranda M."/>
            <person name="Bao R."/>
            <person name="Beermann A."/>
            <person name="Berns N."/>
            <person name="Bolognesi R."/>
            <person name="Bonneton F."/>
            <person name="Bopp D."/>
            <person name="Brown S.J."/>
            <person name="Bucher G."/>
            <person name="Butts T."/>
            <person name="Chaumot A."/>
            <person name="Denell R.E."/>
            <person name="Ferrier D.E."/>
            <person name="Friedrich M."/>
            <person name="Gordon C.M."/>
            <person name="Jindra M."/>
            <person name="Klingler M."/>
            <person name="Lan Q."/>
            <person name="Lattorff H.M."/>
            <person name="Laudet V."/>
            <person name="von Levetsow C."/>
            <person name="Liu Z."/>
            <person name="Lutz R."/>
            <person name="Lynch J.A."/>
            <person name="da Fonseca R.N."/>
            <person name="Posnien N."/>
            <person name="Reuter R."/>
            <person name="Roth S."/>
            <person name="Savard J."/>
            <person name="Schinko J.B."/>
            <person name="Schmitt C."/>
            <person name="Schoppmeier M."/>
            <person name="Schroder R."/>
            <person name="Shippy T.D."/>
            <person name="Simonnet F."/>
            <person name="Marques-Souza H."/>
            <person name="Tautz D."/>
            <person name="Tomoyasu Y."/>
            <person name="Trauner J."/>
            <person name="Van der Zee M."/>
            <person name="Vervoort M."/>
            <person name="Wittkopp N."/>
            <person name="Wimmer E.A."/>
            <person name="Yang X."/>
            <person name="Jones A.K."/>
            <person name="Sattelle D.B."/>
            <person name="Ebert P.R."/>
            <person name="Nelson D."/>
            <person name="Scott J.G."/>
            <person name="Beeman R.W."/>
            <person name="Muthukrishnan S."/>
            <person name="Kramer K.J."/>
            <person name="Arakane Y."/>
            <person name="Beeman R.W."/>
            <person name="Zhu Q."/>
            <person name="Hogenkamp D."/>
            <person name="Dixit R."/>
            <person name="Oppert B."/>
            <person name="Jiang H."/>
            <person name="Zou Z."/>
            <person name="Marshall J."/>
            <person name="Elpidina E."/>
            <person name="Vinokurov K."/>
            <person name="Oppert C."/>
            <person name="Zou Z."/>
            <person name="Evans J."/>
            <person name="Lu Z."/>
            <person name="Zhao P."/>
            <person name="Sumathipala N."/>
            <person name="Altincicek B."/>
            <person name="Vilcinskas A."/>
            <person name="Williams M."/>
            <person name="Hultmark D."/>
            <person name="Hetru C."/>
            <person name="Jiang H."/>
            <person name="Grimmelikhuijzen C.J."/>
            <person name="Hauser F."/>
            <person name="Cazzamali G."/>
            <person name="Williamson M."/>
            <person name="Park Y."/>
            <person name="Li B."/>
            <person name="Tanaka Y."/>
            <person name="Predel R."/>
            <person name="Neupert S."/>
            <person name="Schachtner J."/>
            <person name="Verleyen P."/>
            <person name="Raible F."/>
            <person name="Bork P."/>
            <person name="Friedrich M."/>
            <person name="Walden K.K."/>
            <person name="Robertson H.M."/>
            <person name="Angeli S."/>
            <person name="Foret S."/>
            <person name="Bucher G."/>
            <person name="Schuetz S."/>
            <person name="Maleszka R."/>
            <person name="Wimmer E.A."/>
            <person name="Beeman R.W."/>
            <person name="Lorenzen M."/>
            <person name="Tomoyasu Y."/>
            <person name="Miller S.C."/>
            <person name="Grossmann D."/>
            <person name="Bucher G."/>
        </authorList>
    </citation>
    <scope>NUCLEOTIDE SEQUENCE [LARGE SCALE GENOMIC DNA]</scope>
    <source>
        <strain evidence="4 5">Georgia GA2</strain>
    </source>
</reference>
<feature type="domain" description="PWWP" evidence="2">
    <location>
        <begin position="1621"/>
        <end position="1663"/>
    </location>
</feature>
<reference evidence="4 5" key="2">
    <citation type="journal article" date="2010" name="Nucleic Acids Res.">
        <title>BeetleBase in 2010: revisions to provide comprehensive genomic information for Tribolium castaneum.</title>
        <authorList>
            <person name="Kim H.S."/>
            <person name="Murphy T."/>
            <person name="Xia J."/>
            <person name="Caragea D."/>
            <person name="Park Y."/>
            <person name="Beeman R.W."/>
            <person name="Lorenzen M.D."/>
            <person name="Butcher S."/>
            <person name="Manak J.R."/>
            <person name="Brown S.J."/>
        </authorList>
    </citation>
    <scope>GENOME REANNOTATION</scope>
    <source>
        <strain evidence="4 5">Georgia GA2</strain>
    </source>
</reference>
<dbReference type="EMBL" id="KQ971312">
    <property type="protein sequence ID" value="EEZ98164.1"/>
    <property type="molecule type" value="Genomic_DNA"/>
</dbReference>
<dbReference type="Proteomes" id="UP000007266">
    <property type="component" value="Linkage group 2"/>
</dbReference>
<dbReference type="STRING" id="7070.D6W9F4"/>
<feature type="compositionally biased region" description="Polar residues" evidence="1">
    <location>
        <begin position="735"/>
        <end position="767"/>
    </location>
</feature>
<evidence type="ECO:0008006" key="6">
    <source>
        <dbReference type="Google" id="ProtNLM"/>
    </source>
</evidence>
<dbReference type="GO" id="GO:0005634">
    <property type="term" value="C:nucleus"/>
    <property type="evidence" value="ECO:0000318"/>
    <property type="project" value="GO_Central"/>
</dbReference>
<dbReference type="InterPro" id="IPR000313">
    <property type="entry name" value="PWWP_dom"/>
</dbReference>
<feature type="compositionally biased region" description="Pro residues" evidence="1">
    <location>
        <begin position="791"/>
        <end position="802"/>
    </location>
</feature>
<evidence type="ECO:0000313" key="4">
    <source>
        <dbReference type="EMBL" id="EEZ98164.1"/>
    </source>
</evidence>
<feature type="compositionally biased region" description="Low complexity" evidence="1">
    <location>
        <begin position="1456"/>
        <end position="1470"/>
    </location>
</feature>
<keyword evidence="5" id="KW-1185">Reference proteome</keyword>
<dbReference type="PANTHER" id="PTHR16112">
    <property type="entry name" value="METHYL-CPG BINDING PROTEIN, DROSOPHILA"/>
    <property type="match status" value="1"/>
</dbReference>
<dbReference type="SUPFAM" id="SSF63748">
    <property type="entry name" value="Tudor/PWWP/MBT"/>
    <property type="match status" value="1"/>
</dbReference>
<feature type="compositionally biased region" description="Polar residues" evidence="1">
    <location>
        <begin position="1439"/>
        <end position="1455"/>
    </location>
</feature>
<dbReference type="Pfam" id="PF00855">
    <property type="entry name" value="PWWP"/>
    <property type="match status" value="1"/>
</dbReference>
<dbReference type="GO" id="GO:0003682">
    <property type="term" value="F:chromatin binding"/>
    <property type="evidence" value="ECO:0000318"/>
    <property type="project" value="GO_Central"/>
</dbReference>
<proteinExistence type="predicted"/>
<evidence type="ECO:0000259" key="3">
    <source>
        <dbReference type="PROSITE" id="PS50982"/>
    </source>
</evidence>
<accession>D6W9F4</accession>
<feature type="compositionally biased region" description="Basic residues" evidence="1">
    <location>
        <begin position="1718"/>
        <end position="1730"/>
    </location>
</feature>
<feature type="region of interest" description="Disordered" evidence="1">
    <location>
        <begin position="1439"/>
        <end position="1483"/>
    </location>
</feature>
<dbReference type="InterPro" id="IPR001739">
    <property type="entry name" value="Methyl_CpG_DNA-bd"/>
</dbReference>
<dbReference type="OMA" id="REMTKLC"/>
<feature type="region of interest" description="Disordered" evidence="1">
    <location>
        <begin position="32"/>
        <end position="52"/>
    </location>
</feature>
<gene>
    <name evidence="4" type="primary">AUGUSTUS-3.0.2_00591</name>
    <name evidence="4" type="ORF">TcasGA2_TC000591</name>
</gene>
<dbReference type="GO" id="GO:0010369">
    <property type="term" value="C:chromocenter"/>
    <property type="evidence" value="ECO:0000318"/>
    <property type="project" value="GO_Central"/>
</dbReference>
<feature type="compositionally biased region" description="Polar residues" evidence="1">
    <location>
        <begin position="717"/>
        <end position="727"/>
    </location>
</feature>
<feature type="region of interest" description="Disordered" evidence="1">
    <location>
        <begin position="1504"/>
        <end position="1527"/>
    </location>
</feature>
<dbReference type="PhylomeDB" id="D6W9F4"/>
<feature type="compositionally biased region" description="Polar residues" evidence="1">
    <location>
        <begin position="1504"/>
        <end position="1513"/>
    </location>
</feature>
<dbReference type="PROSITE" id="PS50982">
    <property type="entry name" value="MBD"/>
    <property type="match status" value="1"/>
</dbReference>
<feature type="compositionally biased region" description="Polar residues" evidence="1">
    <location>
        <begin position="774"/>
        <end position="790"/>
    </location>
</feature>
<evidence type="ECO:0000256" key="1">
    <source>
        <dbReference type="SAM" id="MobiDB-lite"/>
    </source>
</evidence>
<dbReference type="PROSITE" id="PS50812">
    <property type="entry name" value="PWWP"/>
    <property type="match status" value="1"/>
</dbReference>
<feature type="region of interest" description="Disordered" evidence="1">
    <location>
        <begin position="1708"/>
        <end position="1730"/>
    </location>
</feature>
<organism evidence="4 5">
    <name type="scientific">Tribolium castaneum</name>
    <name type="common">Red flour beetle</name>
    <dbReference type="NCBI Taxonomy" id="7070"/>
    <lineage>
        <taxon>Eukaryota</taxon>
        <taxon>Metazoa</taxon>
        <taxon>Ecdysozoa</taxon>
        <taxon>Arthropoda</taxon>
        <taxon>Hexapoda</taxon>
        <taxon>Insecta</taxon>
        <taxon>Pterygota</taxon>
        <taxon>Neoptera</taxon>
        <taxon>Endopterygota</taxon>
        <taxon>Coleoptera</taxon>
        <taxon>Polyphaga</taxon>
        <taxon>Cucujiformia</taxon>
        <taxon>Tenebrionidae</taxon>
        <taxon>Tenebrionidae incertae sedis</taxon>
        <taxon>Tribolium</taxon>
    </lineage>
</organism>
<feature type="region of interest" description="Disordered" evidence="1">
    <location>
        <begin position="712"/>
        <end position="808"/>
    </location>
</feature>
<evidence type="ECO:0000259" key="2">
    <source>
        <dbReference type="PROSITE" id="PS50812"/>
    </source>
</evidence>
<name>D6W9F4_TRICA</name>
<feature type="domain" description="MBD" evidence="3">
    <location>
        <begin position="160"/>
        <end position="230"/>
    </location>
</feature>
<evidence type="ECO:0000313" key="5">
    <source>
        <dbReference type="Proteomes" id="UP000007266"/>
    </source>
</evidence>